<dbReference type="Proteomes" id="UP000018689">
    <property type="component" value="Chromosome"/>
</dbReference>
<organism evidence="1 2">
    <name type="scientific">Ehrlichia muris AS145</name>
    <dbReference type="NCBI Taxonomy" id="1423892"/>
    <lineage>
        <taxon>Bacteria</taxon>
        <taxon>Pseudomonadati</taxon>
        <taxon>Pseudomonadota</taxon>
        <taxon>Alphaproteobacteria</taxon>
        <taxon>Rickettsiales</taxon>
        <taxon>Anaplasmataceae</taxon>
        <taxon>Ehrlichia</taxon>
    </lineage>
</organism>
<dbReference type="AlphaFoldDB" id="V9R7C9"/>
<sequence>MHLILLSYGNSEIVLLPEKVCHYDKALDLCYTGNPVIDMQLNSSSNFTFDKTLYRSKFVDYCIITNNRVEKI</sequence>
<dbReference type="EMBL" id="CP006917">
    <property type="protein sequence ID" value="AHC39722.1"/>
    <property type="molecule type" value="Genomic_DNA"/>
</dbReference>
<protein>
    <submittedName>
        <fullName evidence="1">Uncharacterized protein</fullName>
    </submittedName>
</protein>
<gene>
    <name evidence="1" type="ORF">EMUR_02545</name>
</gene>
<dbReference type="RefSeq" id="WP_024072108.1">
    <property type="nucleotide sequence ID" value="NC_023063.1"/>
</dbReference>
<dbReference type="HOGENOM" id="CLU_2715982_0_0_5"/>
<keyword evidence="2" id="KW-1185">Reference proteome</keyword>
<name>V9R7C9_9RICK</name>
<dbReference type="STRING" id="1423892.EMUR_02545"/>
<reference evidence="1 2" key="1">
    <citation type="journal article" date="2014" name="Genome Announc.">
        <title>Complete Genome Sequence of Ehrlichia muris Strain AS145T, a Model Monocytotropic Ehrlichia Strain.</title>
        <authorList>
            <person name="Thirumalapura N.R."/>
            <person name="Qin X."/>
            <person name="Kuriakose J.A."/>
            <person name="Walker D.H."/>
        </authorList>
    </citation>
    <scope>NUCLEOTIDE SEQUENCE [LARGE SCALE GENOMIC DNA]</scope>
    <source>
        <strain evidence="2">AS154</strain>
    </source>
</reference>
<evidence type="ECO:0000313" key="1">
    <source>
        <dbReference type="EMBL" id="AHC39722.1"/>
    </source>
</evidence>
<dbReference type="KEGG" id="emr:EMUR_02545"/>
<dbReference type="PATRIC" id="fig|1423892.3.peg.524"/>
<evidence type="ECO:0000313" key="2">
    <source>
        <dbReference type="Proteomes" id="UP000018689"/>
    </source>
</evidence>
<accession>V9R7C9</accession>
<proteinExistence type="predicted"/>